<dbReference type="PANTHER" id="PTHR30087:SF1">
    <property type="entry name" value="HYPOTHETICAL CYTOSOLIC PROTEIN"/>
    <property type="match status" value="1"/>
</dbReference>
<keyword evidence="2" id="KW-1185">Reference proteome</keyword>
<dbReference type="OrthoDB" id="9797779at2"/>
<gene>
    <name evidence="1" type="ORF">BET01_05495</name>
</gene>
<evidence type="ECO:0000313" key="1">
    <source>
        <dbReference type="EMBL" id="RKD30770.1"/>
    </source>
</evidence>
<evidence type="ECO:0000313" key="2">
    <source>
        <dbReference type="Proteomes" id="UP000284277"/>
    </source>
</evidence>
<protein>
    <submittedName>
        <fullName evidence="1">Purine-nucleoside phosphorylase</fullName>
    </submittedName>
</protein>
<dbReference type="Proteomes" id="UP000284277">
    <property type="component" value="Unassembled WGS sequence"/>
</dbReference>
<accession>A0A419SZQ7</accession>
<proteinExistence type="predicted"/>
<name>A0A419SZQ7_9FIRM</name>
<organism evidence="1 2">
    <name type="scientific">Lacrimispora algidixylanolytica</name>
    <dbReference type="NCBI Taxonomy" id="94868"/>
    <lineage>
        <taxon>Bacteria</taxon>
        <taxon>Bacillati</taxon>
        <taxon>Bacillota</taxon>
        <taxon>Clostridia</taxon>
        <taxon>Lachnospirales</taxon>
        <taxon>Lachnospiraceae</taxon>
        <taxon>Lacrimispora</taxon>
    </lineage>
</organism>
<dbReference type="Pfam" id="PF04463">
    <property type="entry name" value="2-thiour_desulf"/>
    <property type="match status" value="1"/>
</dbReference>
<sequence>MKGGSKVEEKRENILVSACLLGVNCRYDGGNGKREEVLSLMEHYNLIPVCPEQLGGLMTPREPAERQRDGLVMNQQGQDVTSFFKEGANETLKIGKLYGCKRAILKERSPSCGHGVIYDGTFSGSKIEGSGMTAELLEKHGIQVTGESGINVI</sequence>
<dbReference type="EMBL" id="MCIA01000030">
    <property type="protein sequence ID" value="RKD30770.1"/>
    <property type="molecule type" value="Genomic_DNA"/>
</dbReference>
<dbReference type="AlphaFoldDB" id="A0A419SZQ7"/>
<dbReference type="PANTHER" id="PTHR30087">
    <property type="entry name" value="INNER MEMBRANE PROTEIN"/>
    <property type="match status" value="1"/>
</dbReference>
<dbReference type="InterPro" id="IPR007553">
    <property type="entry name" value="2-thiour_desulf"/>
</dbReference>
<comment type="caution">
    <text evidence="1">The sequence shown here is derived from an EMBL/GenBank/DDBJ whole genome shotgun (WGS) entry which is preliminary data.</text>
</comment>
<reference evidence="1 2" key="1">
    <citation type="submission" date="2016-08" db="EMBL/GenBank/DDBJ databases">
        <title>A new outlook on sporulation: Clostridium algidixylanolyticum.</title>
        <authorList>
            <person name="Poppleton D.I."/>
            <person name="Gribaldo S."/>
        </authorList>
    </citation>
    <scope>NUCLEOTIDE SEQUENCE [LARGE SCALE GENOMIC DNA]</scope>
    <source>
        <strain evidence="1 2">SPL73</strain>
    </source>
</reference>